<reference evidence="5" key="1">
    <citation type="submission" date="2021-10" db="EMBL/GenBank/DDBJ databases">
        <authorList>
            <person name="Dean J.D."/>
            <person name="Kim M.K."/>
            <person name="Newey C.N."/>
            <person name="Stoker T.S."/>
            <person name="Thompson D.W."/>
            <person name="Grose J.H."/>
        </authorList>
    </citation>
    <scope>NUCLEOTIDE SEQUENCE</scope>
    <source>
        <strain evidence="5">BT635</strain>
    </source>
</reference>
<dbReference type="Gene3D" id="2.60.120.380">
    <property type="match status" value="1"/>
</dbReference>
<dbReference type="InterPro" id="IPR026444">
    <property type="entry name" value="Secre_tail"/>
</dbReference>
<dbReference type="RefSeq" id="WP_226181609.1">
    <property type="nucleotide sequence ID" value="NZ_JAJADQ010000001.1"/>
</dbReference>
<dbReference type="InterPro" id="IPR008979">
    <property type="entry name" value="Galactose-bd-like_sf"/>
</dbReference>
<dbReference type="Gene3D" id="3.40.50.200">
    <property type="entry name" value="Peptidase S8/S53 domain"/>
    <property type="match status" value="1"/>
</dbReference>
<accession>A0ABS8A9X0</accession>
<dbReference type="InterPro" id="IPR036852">
    <property type="entry name" value="Peptidase_S8/S53_dom_sf"/>
</dbReference>
<evidence type="ECO:0000256" key="1">
    <source>
        <dbReference type="ARBA" id="ARBA00011073"/>
    </source>
</evidence>
<protein>
    <submittedName>
        <fullName evidence="5">S8 family serine peptidase</fullName>
    </submittedName>
</protein>
<comment type="caution">
    <text evidence="5">The sequence shown here is derived from an EMBL/GenBank/DDBJ whole genome shotgun (WGS) entry which is preliminary data.</text>
</comment>
<dbReference type="PROSITE" id="PS51892">
    <property type="entry name" value="SUBTILASE"/>
    <property type="match status" value="1"/>
</dbReference>
<dbReference type="SUPFAM" id="SSF49785">
    <property type="entry name" value="Galactose-binding domain-like"/>
    <property type="match status" value="1"/>
</dbReference>
<dbReference type="Pfam" id="PF18962">
    <property type="entry name" value="Por_Secre_tail"/>
    <property type="match status" value="1"/>
</dbReference>
<organism evidence="5 6">
    <name type="scientific">Hymenobacter nitidus</name>
    <dbReference type="NCBI Taxonomy" id="2880929"/>
    <lineage>
        <taxon>Bacteria</taxon>
        <taxon>Pseudomonadati</taxon>
        <taxon>Bacteroidota</taxon>
        <taxon>Cytophagia</taxon>
        <taxon>Cytophagales</taxon>
        <taxon>Hymenobacteraceae</taxon>
        <taxon>Hymenobacter</taxon>
    </lineage>
</organism>
<dbReference type="PANTHER" id="PTHR43399">
    <property type="entry name" value="SUBTILISIN-RELATED"/>
    <property type="match status" value="1"/>
</dbReference>
<dbReference type="InterPro" id="IPR051048">
    <property type="entry name" value="Peptidase_S8/S53_subtilisin"/>
</dbReference>
<evidence type="ECO:0000256" key="2">
    <source>
        <dbReference type="PROSITE-ProRule" id="PRU01240"/>
    </source>
</evidence>
<dbReference type="PANTHER" id="PTHR43399:SF4">
    <property type="entry name" value="CELL WALL-ASSOCIATED PROTEASE"/>
    <property type="match status" value="1"/>
</dbReference>
<feature type="domain" description="Secretion system C-terminal sorting" evidence="4">
    <location>
        <begin position="787"/>
        <end position="859"/>
    </location>
</feature>
<dbReference type="InterPro" id="IPR034058">
    <property type="entry name" value="TagA/B/C/D_pept_dom"/>
</dbReference>
<dbReference type="InterPro" id="IPR000209">
    <property type="entry name" value="Peptidase_S8/S53_dom"/>
</dbReference>
<dbReference type="EMBL" id="JAJADQ010000001">
    <property type="protein sequence ID" value="MCB2376010.1"/>
    <property type="molecule type" value="Genomic_DNA"/>
</dbReference>
<sequence length="861" mass="92436">MLGLSGQAAAQEHKQTSSKIAPGLTCPLTAGTRQAVRVSVGRKAEFLAWAKLNLPASQIRVVREAGTPVLLLEKLTPAQVQQLSASPLVDFVDKPNRRAYDERQLNQSDLSVNRITTVHTRFPELAGQGLTVSVKEDSFDPTDIDFKGRVVASSLFTASSSPHATAIATLVGGAGNSAPAGKGVAWQAKLATSSYQNLLPDEANTLVPAGITVQNHSYGVAAIENYYGLESQAYDQQVQQYPTLVHVFSSGNVGTQTSTEGRYKGIPAVANLTGQFKTSKNTLSVGATDQLGQVAPLSSRGPAYDGRIKPELVAYGAGGTSESAALVSGASLLVQQAYQAQNAGTTPSAALVKAVLLNSADDTGRPGVDFETGFGQLDVAGAIQTVRDQHYFQGSATQSSLRTFNITVPAGQQQLKVTLAWADPAASPAAAQALVHDLDLELVHMASGKTWLPWALSTFPHADSLAKLPKRRADRLNNVEQVSIDVPEAGAYTVRVRGTAVAAAQPFSLAYEYSAGFDWVRPGNTTNLRPAATNILRWHWSGQTGTGRLEYQPLGTQKWRLLKADVPLASTNYSWAVPDTTTLARVRMLVGNTTFLSDTFSIASPLTPSVGYACEEEALLLWPRTPGVQQYQVYRLVQNFLEPYLTTADTALVLTKAQMPIRYYAVAPIYGKILGERGTTIDFTEQGTACYVRSFLPRTVVTDTVLFDLEVGTIFRLKSVTLERLTPTGAVAVQTIAPVATLQTTFVDANPTSGRNEYRVRLELADGRVIYSQTEEVQFIRLSEVQVYPNPIVAGEPLQILVAESADVRVQFYDMTGRLLRETLGTGVVKEVPTAGLAKGMYLVRVSTASGAVLTTRVVVL</sequence>
<dbReference type="Proteomes" id="UP001165297">
    <property type="component" value="Unassembled WGS sequence"/>
</dbReference>
<evidence type="ECO:0000259" key="4">
    <source>
        <dbReference type="Pfam" id="PF18962"/>
    </source>
</evidence>
<dbReference type="CDD" id="cd04842">
    <property type="entry name" value="Peptidases_S8_Kp43_protease"/>
    <property type="match status" value="1"/>
</dbReference>
<evidence type="ECO:0000259" key="3">
    <source>
        <dbReference type="Pfam" id="PF00082"/>
    </source>
</evidence>
<dbReference type="SUPFAM" id="SSF52743">
    <property type="entry name" value="Subtilisin-like"/>
    <property type="match status" value="1"/>
</dbReference>
<evidence type="ECO:0000313" key="5">
    <source>
        <dbReference type="EMBL" id="MCB2376010.1"/>
    </source>
</evidence>
<feature type="domain" description="Peptidase S8/S53" evidence="3">
    <location>
        <begin position="127"/>
        <end position="375"/>
    </location>
</feature>
<name>A0ABS8A9X0_9BACT</name>
<gene>
    <name evidence="5" type="ORF">LGH70_00340</name>
</gene>
<proteinExistence type="inferred from homology"/>
<comment type="similarity">
    <text evidence="1 2">Belongs to the peptidase S8 family.</text>
</comment>
<dbReference type="NCBIfam" id="TIGR04183">
    <property type="entry name" value="Por_Secre_tail"/>
    <property type="match status" value="1"/>
</dbReference>
<keyword evidence="6" id="KW-1185">Reference proteome</keyword>
<evidence type="ECO:0000313" key="6">
    <source>
        <dbReference type="Proteomes" id="UP001165297"/>
    </source>
</evidence>
<comment type="caution">
    <text evidence="2">Lacks conserved residue(s) required for the propagation of feature annotation.</text>
</comment>
<dbReference type="Pfam" id="PF00082">
    <property type="entry name" value="Peptidase_S8"/>
    <property type="match status" value="1"/>
</dbReference>